<dbReference type="Pfam" id="PF17667">
    <property type="entry name" value="Pkinase_fungal"/>
    <property type="match status" value="1"/>
</dbReference>
<protein>
    <submittedName>
        <fullName evidence="2">BgTH12-03111</fullName>
    </submittedName>
</protein>
<feature type="domain" description="Fungal-type protein kinase" evidence="1">
    <location>
        <begin position="8"/>
        <end position="149"/>
    </location>
</feature>
<evidence type="ECO:0000313" key="2">
    <source>
        <dbReference type="EMBL" id="CAD6503447.1"/>
    </source>
</evidence>
<dbReference type="InterPro" id="IPR040976">
    <property type="entry name" value="Pkinase_fungal"/>
</dbReference>
<gene>
    <name evidence="2" type="ORF">BGTH12_LOCUS4805</name>
</gene>
<sequence length="151" mass="17415">MKSFDIADNVEHNWRDIRVVGEITSLNELAADKIHQLMRYMCKIFYSQPLRRFAHAFYLHNNYMELWIADRAGAYSSGEIDVSKSQKILVRASSSYMLMRDEDLGLDPVTNFDSDGRYFVTVPNSKESVEKIDVYPLPVARPETKVSRGNT</sequence>
<evidence type="ECO:0000313" key="3">
    <source>
        <dbReference type="Proteomes" id="UP000683417"/>
    </source>
</evidence>
<dbReference type="EMBL" id="CAJHIT010000007">
    <property type="protein sequence ID" value="CAD6503447.1"/>
    <property type="molecule type" value="Genomic_DNA"/>
</dbReference>
<evidence type="ECO:0000259" key="1">
    <source>
        <dbReference type="Pfam" id="PF17667"/>
    </source>
</evidence>
<name>A0A9W4D7Q2_BLUGR</name>
<dbReference type="AlphaFoldDB" id="A0A9W4D7Q2"/>
<dbReference type="PANTHER" id="PTHR38248:SF2">
    <property type="entry name" value="FUNK1 11"/>
    <property type="match status" value="1"/>
</dbReference>
<accession>A0A9W4D7Q2</accession>
<proteinExistence type="predicted"/>
<dbReference type="PANTHER" id="PTHR38248">
    <property type="entry name" value="FUNK1 6"/>
    <property type="match status" value="1"/>
</dbReference>
<organism evidence="2 3">
    <name type="scientific">Blumeria graminis f. sp. triticale</name>
    <dbReference type="NCBI Taxonomy" id="1689686"/>
    <lineage>
        <taxon>Eukaryota</taxon>
        <taxon>Fungi</taxon>
        <taxon>Dikarya</taxon>
        <taxon>Ascomycota</taxon>
        <taxon>Pezizomycotina</taxon>
        <taxon>Leotiomycetes</taxon>
        <taxon>Erysiphales</taxon>
        <taxon>Erysiphaceae</taxon>
        <taxon>Blumeria</taxon>
    </lineage>
</organism>
<reference evidence="2" key="1">
    <citation type="submission" date="2020-10" db="EMBL/GenBank/DDBJ databases">
        <authorList>
            <person name="Muller C M."/>
        </authorList>
    </citation>
    <scope>NUCLEOTIDE SEQUENCE</scope>
    <source>
        <strain evidence="2">THUN-12</strain>
    </source>
</reference>
<dbReference type="Proteomes" id="UP000683417">
    <property type="component" value="Unassembled WGS sequence"/>
</dbReference>
<comment type="caution">
    <text evidence="2">The sequence shown here is derived from an EMBL/GenBank/DDBJ whole genome shotgun (WGS) entry which is preliminary data.</text>
</comment>